<evidence type="ECO:0000313" key="6">
    <source>
        <dbReference type="Proteomes" id="UP000461730"/>
    </source>
</evidence>
<dbReference type="PANTHER" id="PTHR42939:SF1">
    <property type="entry name" value="ABC TRANSPORTER ATP-BINDING PROTEIN ALBC-RELATED"/>
    <property type="match status" value="1"/>
</dbReference>
<reference evidence="5 6" key="1">
    <citation type="submission" date="2019-12" db="EMBL/GenBank/DDBJ databases">
        <title>Chitinophaga sp. strain ysch24 (GDMCC 1.1355), whole genome shotgun sequence.</title>
        <authorList>
            <person name="Zhang X."/>
        </authorList>
    </citation>
    <scope>NUCLEOTIDE SEQUENCE [LARGE SCALE GENOMIC DNA]</scope>
    <source>
        <strain evidence="6">ysch24</strain>
    </source>
</reference>
<dbReference type="PROSITE" id="PS50893">
    <property type="entry name" value="ABC_TRANSPORTER_2"/>
    <property type="match status" value="1"/>
</dbReference>
<organism evidence="5 6">
    <name type="scientific">Chitinophaga tropicalis</name>
    <dbReference type="NCBI Taxonomy" id="2683588"/>
    <lineage>
        <taxon>Bacteria</taxon>
        <taxon>Pseudomonadati</taxon>
        <taxon>Bacteroidota</taxon>
        <taxon>Chitinophagia</taxon>
        <taxon>Chitinophagales</taxon>
        <taxon>Chitinophagaceae</taxon>
        <taxon>Chitinophaga</taxon>
    </lineage>
</organism>
<keyword evidence="1" id="KW-0813">Transport</keyword>
<dbReference type="EMBL" id="WRXN01000009">
    <property type="protein sequence ID" value="MVT10561.1"/>
    <property type="molecule type" value="Genomic_DNA"/>
</dbReference>
<dbReference type="Gene3D" id="3.40.50.300">
    <property type="entry name" value="P-loop containing nucleotide triphosphate hydrolases"/>
    <property type="match status" value="1"/>
</dbReference>
<dbReference type="InterPro" id="IPR017871">
    <property type="entry name" value="ABC_transporter-like_CS"/>
</dbReference>
<evidence type="ECO:0000256" key="3">
    <source>
        <dbReference type="ARBA" id="ARBA00022840"/>
    </source>
</evidence>
<dbReference type="Proteomes" id="UP000461730">
    <property type="component" value="Unassembled WGS sequence"/>
</dbReference>
<keyword evidence="6" id="KW-1185">Reference proteome</keyword>
<dbReference type="InterPro" id="IPR051782">
    <property type="entry name" value="ABC_Transporter_VariousFunc"/>
</dbReference>
<dbReference type="GO" id="GO:0016887">
    <property type="term" value="F:ATP hydrolysis activity"/>
    <property type="evidence" value="ECO:0007669"/>
    <property type="project" value="InterPro"/>
</dbReference>
<feature type="domain" description="ABC transporter" evidence="4">
    <location>
        <begin position="2"/>
        <end position="209"/>
    </location>
</feature>
<dbReference type="AlphaFoldDB" id="A0A7K1U872"/>
<accession>A0A7K1U872</accession>
<evidence type="ECO:0000256" key="2">
    <source>
        <dbReference type="ARBA" id="ARBA00022741"/>
    </source>
</evidence>
<keyword evidence="3 5" id="KW-0067">ATP-binding</keyword>
<name>A0A7K1U872_9BACT</name>
<dbReference type="PANTHER" id="PTHR42939">
    <property type="entry name" value="ABC TRANSPORTER ATP-BINDING PROTEIN ALBC-RELATED"/>
    <property type="match status" value="1"/>
</dbReference>
<dbReference type="InterPro" id="IPR027417">
    <property type="entry name" value="P-loop_NTPase"/>
</dbReference>
<evidence type="ECO:0000256" key="1">
    <source>
        <dbReference type="ARBA" id="ARBA00022448"/>
    </source>
</evidence>
<dbReference type="GO" id="GO:0005524">
    <property type="term" value="F:ATP binding"/>
    <property type="evidence" value="ECO:0007669"/>
    <property type="project" value="UniProtKB-KW"/>
</dbReference>
<sequence>MLQFIKFRKNYDNHPVLAIDDMTIAPGIYWIKGSNGSGKSTLLKVLAGILDFDGDIRLNDNISPKKQTIAYRERVNFAEAEPVFPEFLTGKEMIALFAASKNAPAKQEEYFVESMHMQPYLHRPLGTYSSGMLKKLSLVLAFMGNPELILLDEPLITIDQESLRILYGWIAEKHQQGVNFFLSSHQSLQQDGLPVTKEILVDDKTIKFIS</sequence>
<proteinExistence type="predicted"/>
<protein>
    <submittedName>
        <fullName evidence="5">ATP-binding cassette domain-containing protein</fullName>
    </submittedName>
</protein>
<dbReference type="Pfam" id="PF00005">
    <property type="entry name" value="ABC_tran"/>
    <property type="match status" value="1"/>
</dbReference>
<dbReference type="RefSeq" id="WP_157308003.1">
    <property type="nucleotide sequence ID" value="NZ_WRXN01000009.1"/>
</dbReference>
<gene>
    <name evidence="5" type="ORF">GO493_19985</name>
</gene>
<comment type="caution">
    <text evidence="5">The sequence shown here is derived from an EMBL/GenBank/DDBJ whole genome shotgun (WGS) entry which is preliminary data.</text>
</comment>
<evidence type="ECO:0000259" key="4">
    <source>
        <dbReference type="PROSITE" id="PS50893"/>
    </source>
</evidence>
<dbReference type="SUPFAM" id="SSF52540">
    <property type="entry name" value="P-loop containing nucleoside triphosphate hydrolases"/>
    <property type="match status" value="1"/>
</dbReference>
<evidence type="ECO:0000313" key="5">
    <source>
        <dbReference type="EMBL" id="MVT10561.1"/>
    </source>
</evidence>
<dbReference type="InterPro" id="IPR003439">
    <property type="entry name" value="ABC_transporter-like_ATP-bd"/>
</dbReference>
<dbReference type="PROSITE" id="PS00211">
    <property type="entry name" value="ABC_TRANSPORTER_1"/>
    <property type="match status" value="1"/>
</dbReference>
<keyword evidence="2" id="KW-0547">Nucleotide-binding</keyword>